<proteinExistence type="predicted"/>
<dbReference type="Proteomes" id="UP000092444">
    <property type="component" value="Unassembled WGS sequence"/>
</dbReference>
<dbReference type="EnsemblMetazoa" id="GMOY000278-RA">
    <property type="protein sequence ID" value="GMOY000278-PA"/>
    <property type="gene ID" value="GMOY000278"/>
</dbReference>
<dbReference type="AlphaFoldDB" id="A0A1B0F9V3"/>
<evidence type="ECO:0000313" key="2">
    <source>
        <dbReference type="Proteomes" id="UP000092444"/>
    </source>
</evidence>
<evidence type="ECO:0000313" key="1">
    <source>
        <dbReference type="EnsemblMetazoa" id="GMOY000278-PA"/>
    </source>
</evidence>
<protein>
    <submittedName>
        <fullName evidence="1">Uncharacterized protein</fullName>
    </submittedName>
</protein>
<accession>A0A1B0F9V3</accession>
<reference evidence="1" key="1">
    <citation type="submission" date="2020-05" db="UniProtKB">
        <authorList>
            <consortium name="EnsemblMetazoa"/>
        </authorList>
    </citation>
    <scope>IDENTIFICATION</scope>
    <source>
        <strain evidence="1">Yale</strain>
    </source>
</reference>
<sequence length="100" mass="11065">MVIEKYKERNEKKIIKLSEVPGKNDGRIQAKQLSLADVVKVKVSVIKAALPPIVKSKLGQRSEKTKLDLPKKVDPNTLRDGQGAMAVIDYVGEDGRVRAK</sequence>
<organism evidence="1 2">
    <name type="scientific">Glossina morsitans morsitans</name>
    <name type="common">Savannah tsetse fly</name>
    <dbReference type="NCBI Taxonomy" id="37546"/>
    <lineage>
        <taxon>Eukaryota</taxon>
        <taxon>Metazoa</taxon>
        <taxon>Ecdysozoa</taxon>
        <taxon>Arthropoda</taxon>
        <taxon>Hexapoda</taxon>
        <taxon>Insecta</taxon>
        <taxon>Pterygota</taxon>
        <taxon>Neoptera</taxon>
        <taxon>Endopterygota</taxon>
        <taxon>Diptera</taxon>
        <taxon>Brachycera</taxon>
        <taxon>Muscomorpha</taxon>
        <taxon>Hippoboscoidea</taxon>
        <taxon>Glossinidae</taxon>
        <taxon>Glossina</taxon>
    </lineage>
</organism>
<keyword evidence="2" id="KW-1185">Reference proteome</keyword>
<name>A0A1B0F9V3_GLOMM</name>
<dbReference type="EMBL" id="CCAG010011052">
    <property type="status" value="NOT_ANNOTATED_CDS"/>
    <property type="molecule type" value="Genomic_DNA"/>
</dbReference>
<dbReference type="VEuPathDB" id="VectorBase:GMOY000278"/>